<dbReference type="AlphaFoldDB" id="A0A916XHF9"/>
<dbReference type="CDD" id="cd04301">
    <property type="entry name" value="NAT_SF"/>
    <property type="match status" value="1"/>
</dbReference>
<proteinExistence type="predicted"/>
<dbReference type="InterPro" id="IPR051016">
    <property type="entry name" value="Diverse_Substrate_AcTransf"/>
</dbReference>
<dbReference type="PANTHER" id="PTHR10545">
    <property type="entry name" value="DIAMINE N-ACETYLTRANSFERASE"/>
    <property type="match status" value="1"/>
</dbReference>
<dbReference type="Gene3D" id="3.40.630.30">
    <property type="match status" value="1"/>
</dbReference>
<evidence type="ECO:0000259" key="3">
    <source>
        <dbReference type="PROSITE" id="PS51186"/>
    </source>
</evidence>
<gene>
    <name evidence="4" type="ORF">GCM10011396_19370</name>
</gene>
<protein>
    <submittedName>
        <fullName evidence="4">N-acetyltransferase</fullName>
    </submittedName>
</protein>
<dbReference type="GO" id="GO:0008080">
    <property type="term" value="F:N-acetyltransferase activity"/>
    <property type="evidence" value="ECO:0007669"/>
    <property type="project" value="TreeGrafter"/>
</dbReference>
<evidence type="ECO:0000313" key="5">
    <source>
        <dbReference type="Proteomes" id="UP000637423"/>
    </source>
</evidence>
<dbReference type="InterPro" id="IPR000182">
    <property type="entry name" value="GNAT_dom"/>
</dbReference>
<reference evidence="4" key="2">
    <citation type="submission" date="2020-09" db="EMBL/GenBank/DDBJ databases">
        <authorList>
            <person name="Sun Q."/>
            <person name="Zhou Y."/>
        </authorList>
    </citation>
    <scope>NUCLEOTIDE SEQUENCE</scope>
    <source>
        <strain evidence="4">CGMCC 1.10998</strain>
    </source>
</reference>
<comment type="caution">
    <text evidence="4">The sequence shown here is derived from an EMBL/GenBank/DDBJ whole genome shotgun (WGS) entry which is preliminary data.</text>
</comment>
<name>A0A916XHF9_9BURK</name>
<dbReference type="Proteomes" id="UP000637423">
    <property type="component" value="Unassembled WGS sequence"/>
</dbReference>
<organism evidence="4 5">
    <name type="scientific">Undibacterium terreum</name>
    <dbReference type="NCBI Taxonomy" id="1224302"/>
    <lineage>
        <taxon>Bacteria</taxon>
        <taxon>Pseudomonadati</taxon>
        <taxon>Pseudomonadota</taxon>
        <taxon>Betaproteobacteria</taxon>
        <taxon>Burkholderiales</taxon>
        <taxon>Oxalobacteraceae</taxon>
        <taxon>Undibacterium</taxon>
    </lineage>
</organism>
<feature type="domain" description="N-acetyltransferase" evidence="3">
    <location>
        <begin position="13"/>
        <end position="161"/>
    </location>
</feature>
<dbReference type="Pfam" id="PF00583">
    <property type="entry name" value="Acetyltransf_1"/>
    <property type="match status" value="1"/>
</dbReference>
<keyword evidence="1" id="KW-0808">Transferase</keyword>
<evidence type="ECO:0000256" key="1">
    <source>
        <dbReference type="ARBA" id="ARBA00022679"/>
    </source>
</evidence>
<dbReference type="InterPro" id="IPR016181">
    <property type="entry name" value="Acyl_CoA_acyltransferase"/>
</dbReference>
<sequence>MKSAMSSLLNNSIQIRAVAEADFDDWKPLWDGYNAFYGRHGETALPQHITQTTWARFFDAYEPVYALVAENEGRLVGLAHFLFHRSTTQDGPVCYLQDLFTDEHARGKGVARMLIAEVYARAKAGGSSRVYWQTHESNHTAMQLYDRMAEKSGFIVYRHLL</sequence>
<dbReference type="SUPFAM" id="SSF55729">
    <property type="entry name" value="Acyl-CoA N-acyltransferases (Nat)"/>
    <property type="match status" value="1"/>
</dbReference>
<evidence type="ECO:0000313" key="4">
    <source>
        <dbReference type="EMBL" id="GGC72363.1"/>
    </source>
</evidence>
<dbReference type="PANTHER" id="PTHR10545:SF42">
    <property type="entry name" value="ACETYLTRANSFERASE"/>
    <property type="match status" value="1"/>
</dbReference>
<accession>A0A916XHF9</accession>
<dbReference type="EMBL" id="BMED01000002">
    <property type="protein sequence ID" value="GGC72363.1"/>
    <property type="molecule type" value="Genomic_DNA"/>
</dbReference>
<keyword evidence="2" id="KW-0012">Acyltransferase</keyword>
<keyword evidence="5" id="KW-1185">Reference proteome</keyword>
<dbReference type="PROSITE" id="PS51186">
    <property type="entry name" value="GNAT"/>
    <property type="match status" value="1"/>
</dbReference>
<evidence type="ECO:0000256" key="2">
    <source>
        <dbReference type="ARBA" id="ARBA00023315"/>
    </source>
</evidence>
<reference evidence="4" key="1">
    <citation type="journal article" date="2014" name="Int. J. Syst. Evol. Microbiol.">
        <title>Complete genome sequence of Corynebacterium casei LMG S-19264T (=DSM 44701T), isolated from a smear-ripened cheese.</title>
        <authorList>
            <consortium name="US DOE Joint Genome Institute (JGI-PGF)"/>
            <person name="Walter F."/>
            <person name="Albersmeier A."/>
            <person name="Kalinowski J."/>
            <person name="Ruckert C."/>
        </authorList>
    </citation>
    <scope>NUCLEOTIDE SEQUENCE</scope>
    <source>
        <strain evidence="4">CGMCC 1.10998</strain>
    </source>
</reference>